<dbReference type="PROSITE" id="PS00041">
    <property type="entry name" value="HTH_ARAC_FAMILY_1"/>
    <property type="match status" value="1"/>
</dbReference>
<dbReference type="SMART" id="SM00342">
    <property type="entry name" value="HTH_ARAC"/>
    <property type="match status" value="1"/>
</dbReference>
<dbReference type="Gene3D" id="1.10.10.60">
    <property type="entry name" value="Homeodomain-like"/>
    <property type="match status" value="2"/>
</dbReference>
<dbReference type="PROSITE" id="PS50983">
    <property type="entry name" value="FE_B12_PBP"/>
    <property type="match status" value="1"/>
</dbReference>
<keyword evidence="4" id="KW-0732">Signal</keyword>
<evidence type="ECO:0000256" key="6">
    <source>
        <dbReference type="ARBA" id="ARBA00023125"/>
    </source>
</evidence>
<evidence type="ECO:0000259" key="9">
    <source>
        <dbReference type="PROSITE" id="PS50983"/>
    </source>
</evidence>
<evidence type="ECO:0000256" key="2">
    <source>
        <dbReference type="ARBA" id="ARBA00008814"/>
    </source>
</evidence>
<keyword evidence="5" id="KW-0805">Transcription regulation</keyword>
<keyword evidence="7" id="KW-0804">Transcription</keyword>
<dbReference type="PANTHER" id="PTHR30532">
    <property type="entry name" value="IRON III DICITRATE-BINDING PERIPLASMIC PROTEIN"/>
    <property type="match status" value="1"/>
</dbReference>
<dbReference type="InterPro" id="IPR051313">
    <property type="entry name" value="Bact_iron-sidero_bind"/>
</dbReference>
<accession>A0A4Y3PN94</accession>
<keyword evidence="3" id="KW-0813">Transport</keyword>
<protein>
    <recommendedName>
        <fullName evidence="12">Fe3+-hydroxamate ABC transporter substrate-binding protein</fullName>
    </recommendedName>
</protein>
<dbReference type="PROSITE" id="PS01124">
    <property type="entry name" value="HTH_ARAC_FAMILY_2"/>
    <property type="match status" value="1"/>
</dbReference>
<dbReference type="GO" id="GO:0003700">
    <property type="term" value="F:DNA-binding transcription factor activity"/>
    <property type="evidence" value="ECO:0007669"/>
    <property type="project" value="InterPro"/>
</dbReference>
<evidence type="ECO:0000256" key="3">
    <source>
        <dbReference type="ARBA" id="ARBA00022448"/>
    </source>
</evidence>
<dbReference type="Gene3D" id="3.40.50.1980">
    <property type="entry name" value="Nitrogenase molybdenum iron protein domain"/>
    <property type="match status" value="2"/>
</dbReference>
<dbReference type="STRING" id="54914.AV540_05650"/>
<dbReference type="Pfam" id="PF12833">
    <property type="entry name" value="HTH_18"/>
    <property type="match status" value="1"/>
</dbReference>
<keyword evidence="11" id="KW-1185">Reference proteome</keyword>
<dbReference type="RefSeq" id="WP_122963512.1">
    <property type="nucleotide sequence ID" value="NZ_BJMH01000009.1"/>
</dbReference>
<dbReference type="Pfam" id="PF01497">
    <property type="entry name" value="Peripla_BP_2"/>
    <property type="match status" value="1"/>
</dbReference>
<feature type="domain" description="HTH araC/xylS-type" evidence="8">
    <location>
        <begin position="171"/>
        <end position="269"/>
    </location>
</feature>
<evidence type="ECO:0000256" key="1">
    <source>
        <dbReference type="ARBA" id="ARBA00004196"/>
    </source>
</evidence>
<dbReference type="SUPFAM" id="SSF53807">
    <property type="entry name" value="Helical backbone' metal receptor"/>
    <property type="match status" value="1"/>
</dbReference>
<sequence length="545" mass="61692">MNQLAIPPLRTLLFSFHEMLFQSPAEPERISPGAHHTLLACTGGSGAVQVDETSLMLAKGTCFLLPPDTSCLVAPAAEESVSYFRLDFFVYQMEDQSSHPYRGKLFAGADDFVVHPFSPVLQKLQTLYANRHPDNDPGGMRERILFHELLELIFAAKRNADTRLSPELAVEQTRAFLHTHFQEPITVEQLAALAHLPRWQYSHLFKSLTGQKPLDYLTDLRIRRAKELLLYSDDRLYEIADQVGFKDQYYFNRRFRQATGVTPRQFIRMQQERLSYRDATGRKIALPPAPERIVMIGDAPGELLALGVSPVGVNKANSSGILYQEQLFGVADIGHLVDWEKIAELQPDLILLGFCEDEELIRKLSRIAPIVTYNKYAPLYQRFRTIATIVGRQQLAEEWIATHEQKLNALKRHLPLPNREETASSFICQDGKLFVMAGKGLLSTLYGSGMVNAQANIRKLIAQHVAFAEVTPEQLPLFAGDRVYLIQSANDSQTRQQLERTAQWSNLPAVQNGQAYLIDDKWNYDDPITKQYLLDELPVLLGQTS</sequence>
<dbReference type="GO" id="GO:0043565">
    <property type="term" value="F:sequence-specific DNA binding"/>
    <property type="evidence" value="ECO:0007669"/>
    <property type="project" value="InterPro"/>
</dbReference>
<evidence type="ECO:0000256" key="5">
    <source>
        <dbReference type="ARBA" id="ARBA00023015"/>
    </source>
</evidence>
<evidence type="ECO:0000259" key="8">
    <source>
        <dbReference type="PROSITE" id="PS01124"/>
    </source>
</evidence>
<name>A0A4Y3PN94_BREPA</name>
<dbReference type="SUPFAM" id="SSF51215">
    <property type="entry name" value="Regulatory protein AraC"/>
    <property type="match status" value="1"/>
</dbReference>
<dbReference type="InterPro" id="IPR018060">
    <property type="entry name" value="HTH_AraC"/>
</dbReference>
<evidence type="ECO:0000313" key="11">
    <source>
        <dbReference type="Proteomes" id="UP000316882"/>
    </source>
</evidence>
<dbReference type="EMBL" id="BJMH01000009">
    <property type="protein sequence ID" value="GEB32798.1"/>
    <property type="molecule type" value="Genomic_DNA"/>
</dbReference>
<gene>
    <name evidence="10" type="ORF">BPA01_23780</name>
</gene>
<dbReference type="InterPro" id="IPR018062">
    <property type="entry name" value="HTH_AraC-typ_CS"/>
</dbReference>
<dbReference type="Proteomes" id="UP000316882">
    <property type="component" value="Unassembled WGS sequence"/>
</dbReference>
<comment type="caution">
    <text evidence="10">The sequence shown here is derived from an EMBL/GenBank/DDBJ whole genome shotgun (WGS) entry which is preliminary data.</text>
</comment>
<dbReference type="GO" id="GO:1901678">
    <property type="term" value="P:iron coordination entity transport"/>
    <property type="evidence" value="ECO:0007669"/>
    <property type="project" value="UniProtKB-ARBA"/>
</dbReference>
<evidence type="ECO:0008006" key="12">
    <source>
        <dbReference type="Google" id="ProtNLM"/>
    </source>
</evidence>
<proteinExistence type="inferred from homology"/>
<dbReference type="AlphaFoldDB" id="A0A4Y3PN94"/>
<evidence type="ECO:0000256" key="7">
    <source>
        <dbReference type="ARBA" id="ARBA00023163"/>
    </source>
</evidence>
<reference evidence="10 11" key="1">
    <citation type="submission" date="2019-06" db="EMBL/GenBank/DDBJ databases">
        <title>Whole genome shotgun sequence of Brevibacillus parabrevis NBRC 12334.</title>
        <authorList>
            <person name="Hosoyama A."/>
            <person name="Uohara A."/>
            <person name="Ohji S."/>
            <person name="Ichikawa N."/>
        </authorList>
    </citation>
    <scope>NUCLEOTIDE SEQUENCE [LARGE SCALE GENOMIC DNA]</scope>
    <source>
        <strain evidence="10 11">NBRC 12334</strain>
    </source>
</reference>
<organism evidence="10 11">
    <name type="scientific">Brevibacillus parabrevis</name>
    <dbReference type="NCBI Taxonomy" id="54914"/>
    <lineage>
        <taxon>Bacteria</taxon>
        <taxon>Bacillati</taxon>
        <taxon>Bacillota</taxon>
        <taxon>Bacilli</taxon>
        <taxon>Bacillales</taxon>
        <taxon>Paenibacillaceae</taxon>
        <taxon>Brevibacillus</taxon>
    </lineage>
</organism>
<dbReference type="InterPro" id="IPR009057">
    <property type="entry name" value="Homeodomain-like_sf"/>
</dbReference>
<dbReference type="InterPro" id="IPR037923">
    <property type="entry name" value="HTH-like"/>
</dbReference>
<keyword evidence="6" id="KW-0238">DNA-binding</keyword>
<dbReference type="InterPro" id="IPR002491">
    <property type="entry name" value="ABC_transptr_periplasmic_BD"/>
</dbReference>
<dbReference type="SUPFAM" id="SSF46689">
    <property type="entry name" value="Homeodomain-like"/>
    <property type="match status" value="2"/>
</dbReference>
<feature type="domain" description="Fe/B12 periplasmic-binding" evidence="9">
    <location>
        <begin position="291"/>
        <end position="545"/>
    </location>
</feature>
<evidence type="ECO:0000313" key="10">
    <source>
        <dbReference type="EMBL" id="GEB32798.1"/>
    </source>
</evidence>
<comment type="subcellular location">
    <subcellularLocation>
        <location evidence="1">Cell envelope</location>
    </subcellularLocation>
</comment>
<dbReference type="GO" id="GO:0030288">
    <property type="term" value="C:outer membrane-bounded periplasmic space"/>
    <property type="evidence" value="ECO:0007669"/>
    <property type="project" value="TreeGrafter"/>
</dbReference>
<dbReference type="PANTHER" id="PTHR30532:SF26">
    <property type="entry name" value="IRON(3+)-HYDROXAMATE-BINDING PROTEIN FHUD"/>
    <property type="match status" value="1"/>
</dbReference>
<evidence type="ECO:0000256" key="4">
    <source>
        <dbReference type="ARBA" id="ARBA00022729"/>
    </source>
</evidence>
<comment type="similarity">
    <text evidence="2">Belongs to the bacterial solute-binding protein 8 family.</text>
</comment>